<dbReference type="InterPro" id="IPR051678">
    <property type="entry name" value="AGP_Transferase"/>
</dbReference>
<name>A0A9W8VIZ9_9HYPO</name>
<sequence>MSLPCLDESVPPTVHVETMNPARAQMLFEVAQEESTRPTPAVKAEDILLVPPPLITGANLAPVGDASLRASRGSQAPPQSLQEMSTSGQGMSLLSLRNPDASSSVVSVKRPISSVAGEVKSNREKKQKISTYYTEIQSLGHAPVTDANTRYLTSLLRNRTLTLCLQPPPRRGVDSAKPKTYNFRISQAGLIQHEDLSTFGYTRALPLSLHDQDISSTEGAITRTVVGELLEDVWPRLNNREKYQYTRQLRNILHKMRAPGKAGGGGAFGSIQSGPYSLMQDKHPDHTYYAIRTRPDQRQFMALLMSTLYETVPKQVAQALVSRFRTDYKVVLTHGALCPKNIIVSNHMIVWILGWDCAGHYPAWWEYVRFFEARTTDSNRDWYDYAADIFEEEFPVELAAYQGIARCQQP</sequence>
<reference evidence="2" key="1">
    <citation type="submission" date="2022-09" db="EMBL/GenBank/DDBJ databases">
        <title>Fusarium specimens isolated from Avocado Roots.</title>
        <authorList>
            <person name="Stajich J."/>
            <person name="Roper C."/>
            <person name="Heimlech-Rivalta G."/>
        </authorList>
    </citation>
    <scope>NUCLEOTIDE SEQUENCE</scope>
    <source>
        <strain evidence="2">CF00136</strain>
    </source>
</reference>
<comment type="caution">
    <text evidence="2">The sequence shown here is derived from an EMBL/GenBank/DDBJ whole genome shotgun (WGS) entry which is preliminary data.</text>
</comment>
<protein>
    <recommendedName>
        <fullName evidence="4">Aminoglycoside phosphotransferase domain-containing protein</fullName>
    </recommendedName>
</protein>
<evidence type="ECO:0000256" key="1">
    <source>
        <dbReference type="SAM" id="MobiDB-lite"/>
    </source>
</evidence>
<dbReference type="AlphaFoldDB" id="A0A9W8VIZ9"/>
<dbReference type="Proteomes" id="UP001152049">
    <property type="component" value="Unassembled WGS sequence"/>
</dbReference>
<gene>
    <name evidence="2" type="ORF">NW762_003334</name>
</gene>
<dbReference type="SUPFAM" id="SSF56112">
    <property type="entry name" value="Protein kinase-like (PK-like)"/>
    <property type="match status" value="1"/>
</dbReference>
<keyword evidence="3" id="KW-1185">Reference proteome</keyword>
<feature type="compositionally biased region" description="Polar residues" evidence="1">
    <location>
        <begin position="72"/>
        <end position="89"/>
    </location>
</feature>
<dbReference type="OrthoDB" id="4177236at2759"/>
<dbReference type="PANTHER" id="PTHR21310">
    <property type="entry name" value="AMINOGLYCOSIDE PHOSPHOTRANSFERASE-RELATED-RELATED"/>
    <property type="match status" value="1"/>
</dbReference>
<evidence type="ECO:0008006" key="4">
    <source>
        <dbReference type="Google" id="ProtNLM"/>
    </source>
</evidence>
<evidence type="ECO:0000313" key="3">
    <source>
        <dbReference type="Proteomes" id="UP001152049"/>
    </source>
</evidence>
<dbReference type="InterPro" id="IPR011009">
    <property type="entry name" value="Kinase-like_dom_sf"/>
</dbReference>
<feature type="region of interest" description="Disordered" evidence="1">
    <location>
        <begin position="68"/>
        <end position="89"/>
    </location>
</feature>
<proteinExistence type="predicted"/>
<dbReference type="EMBL" id="JAOQAZ010000004">
    <property type="protein sequence ID" value="KAJ4267232.1"/>
    <property type="molecule type" value="Genomic_DNA"/>
</dbReference>
<evidence type="ECO:0000313" key="2">
    <source>
        <dbReference type="EMBL" id="KAJ4267232.1"/>
    </source>
</evidence>
<accession>A0A9W8VIZ9</accession>
<dbReference type="PANTHER" id="PTHR21310:SF58">
    <property type="entry name" value="AMINOGLYCOSIDE PHOSPHOTRANSFERASE DOMAIN-CONTAINING PROTEIN"/>
    <property type="match status" value="1"/>
</dbReference>
<organism evidence="2 3">
    <name type="scientific">Fusarium torreyae</name>
    <dbReference type="NCBI Taxonomy" id="1237075"/>
    <lineage>
        <taxon>Eukaryota</taxon>
        <taxon>Fungi</taxon>
        <taxon>Dikarya</taxon>
        <taxon>Ascomycota</taxon>
        <taxon>Pezizomycotina</taxon>
        <taxon>Sordariomycetes</taxon>
        <taxon>Hypocreomycetidae</taxon>
        <taxon>Hypocreales</taxon>
        <taxon>Nectriaceae</taxon>
        <taxon>Fusarium</taxon>
    </lineage>
</organism>